<dbReference type="InterPro" id="IPR057148">
    <property type="entry name" value="DUF7826"/>
</dbReference>
<dbReference type="EMBL" id="FNJI01000007">
    <property type="protein sequence ID" value="SDO90231.1"/>
    <property type="molecule type" value="Genomic_DNA"/>
</dbReference>
<protein>
    <submittedName>
        <fullName evidence="1">Uncharacterized protein</fullName>
    </submittedName>
</protein>
<evidence type="ECO:0000313" key="2">
    <source>
        <dbReference type="Proteomes" id="UP000199073"/>
    </source>
</evidence>
<dbReference type="STRING" id="91360.SAMN05660330_01340"/>
<dbReference type="OrthoDB" id="5432101at2"/>
<proteinExistence type="predicted"/>
<organism evidence="1 2">
    <name type="scientific">Desulforhopalus singaporensis</name>
    <dbReference type="NCBI Taxonomy" id="91360"/>
    <lineage>
        <taxon>Bacteria</taxon>
        <taxon>Pseudomonadati</taxon>
        <taxon>Thermodesulfobacteriota</taxon>
        <taxon>Desulfobulbia</taxon>
        <taxon>Desulfobulbales</taxon>
        <taxon>Desulfocapsaceae</taxon>
        <taxon>Desulforhopalus</taxon>
    </lineage>
</organism>
<accession>A0A1H0NC50</accession>
<evidence type="ECO:0000313" key="1">
    <source>
        <dbReference type="EMBL" id="SDO90231.1"/>
    </source>
</evidence>
<sequence length="166" mass="18818">MSETQQLIENEWYIVRYSGEIPEIAYNSAIYHLTRAKDGPKLKLSPGQVKALRDAAVERYREIVLRDLDHDNIDTPAYRGVARSICNHRRFVRFCSRHQVDPAAVTTEAAQALVRFLEAELSLPPSRSGPSAFNCSYPELVAYAGELGVEFAPRYKELEKRCCSPD</sequence>
<reference evidence="1 2" key="1">
    <citation type="submission" date="2016-10" db="EMBL/GenBank/DDBJ databases">
        <authorList>
            <person name="de Groot N.N."/>
        </authorList>
    </citation>
    <scope>NUCLEOTIDE SEQUENCE [LARGE SCALE GENOMIC DNA]</scope>
    <source>
        <strain evidence="1 2">DSM 12130</strain>
    </source>
</reference>
<dbReference type="Proteomes" id="UP000199073">
    <property type="component" value="Unassembled WGS sequence"/>
</dbReference>
<name>A0A1H0NC50_9BACT</name>
<dbReference type="Pfam" id="PF25159">
    <property type="entry name" value="DUF7826"/>
    <property type="match status" value="1"/>
</dbReference>
<dbReference type="AlphaFoldDB" id="A0A1H0NC50"/>
<keyword evidence="2" id="KW-1185">Reference proteome</keyword>
<gene>
    <name evidence="1" type="ORF">SAMN05660330_01340</name>
</gene>
<dbReference type="RefSeq" id="WP_092221071.1">
    <property type="nucleotide sequence ID" value="NZ_FNJI01000007.1"/>
</dbReference>